<feature type="transmembrane region" description="Helical" evidence="2">
    <location>
        <begin position="231"/>
        <end position="252"/>
    </location>
</feature>
<feature type="compositionally biased region" description="Polar residues" evidence="1">
    <location>
        <begin position="403"/>
        <end position="412"/>
    </location>
</feature>
<keyword evidence="4" id="KW-1185">Reference proteome</keyword>
<feature type="transmembrane region" description="Helical" evidence="2">
    <location>
        <begin position="12"/>
        <end position="34"/>
    </location>
</feature>
<dbReference type="Proteomes" id="UP000756346">
    <property type="component" value="Unassembled WGS sequence"/>
</dbReference>
<evidence type="ECO:0000313" key="4">
    <source>
        <dbReference type="Proteomes" id="UP000756346"/>
    </source>
</evidence>
<evidence type="ECO:0000313" key="3">
    <source>
        <dbReference type="EMBL" id="KAH7040376.1"/>
    </source>
</evidence>
<keyword evidence="2" id="KW-0472">Membrane</keyword>
<feature type="compositionally biased region" description="Basic and acidic residues" evidence="1">
    <location>
        <begin position="391"/>
        <end position="401"/>
    </location>
</feature>
<proteinExistence type="predicted"/>
<protein>
    <recommendedName>
        <fullName evidence="5">Glycoside hydrolase</fullName>
    </recommendedName>
</protein>
<keyword evidence="2" id="KW-1133">Transmembrane helix</keyword>
<feature type="transmembrane region" description="Helical" evidence="2">
    <location>
        <begin position="150"/>
        <end position="168"/>
    </location>
</feature>
<gene>
    <name evidence="3" type="ORF">B0I36DRAFT_9455</name>
</gene>
<comment type="caution">
    <text evidence="3">The sequence shown here is derived from an EMBL/GenBank/DDBJ whole genome shotgun (WGS) entry which is preliminary data.</text>
</comment>
<name>A0A9P9BTV4_9PEZI</name>
<dbReference type="OrthoDB" id="5287295at2759"/>
<dbReference type="GeneID" id="70193175"/>
<evidence type="ECO:0000256" key="1">
    <source>
        <dbReference type="SAM" id="MobiDB-lite"/>
    </source>
</evidence>
<feature type="transmembrane region" description="Helical" evidence="2">
    <location>
        <begin position="46"/>
        <end position="67"/>
    </location>
</feature>
<evidence type="ECO:0008006" key="5">
    <source>
        <dbReference type="Google" id="ProtNLM"/>
    </source>
</evidence>
<dbReference type="EMBL" id="JAGTJQ010000001">
    <property type="protein sequence ID" value="KAH7040376.1"/>
    <property type="molecule type" value="Genomic_DNA"/>
</dbReference>
<evidence type="ECO:0000256" key="2">
    <source>
        <dbReference type="SAM" id="Phobius"/>
    </source>
</evidence>
<feature type="transmembrane region" description="Helical" evidence="2">
    <location>
        <begin position="174"/>
        <end position="198"/>
    </location>
</feature>
<keyword evidence="2" id="KW-0812">Transmembrane</keyword>
<dbReference type="RefSeq" id="XP_046018431.1">
    <property type="nucleotide sequence ID" value="XM_046163629.1"/>
</dbReference>
<reference evidence="3" key="1">
    <citation type="journal article" date="2021" name="Nat. Commun.">
        <title>Genetic determinants of endophytism in the Arabidopsis root mycobiome.</title>
        <authorList>
            <person name="Mesny F."/>
            <person name="Miyauchi S."/>
            <person name="Thiergart T."/>
            <person name="Pickel B."/>
            <person name="Atanasova L."/>
            <person name="Karlsson M."/>
            <person name="Huettel B."/>
            <person name="Barry K.W."/>
            <person name="Haridas S."/>
            <person name="Chen C."/>
            <person name="Bauer D."/>
            <person name="Andreopoulos W."/>
            <person name="Pangilinan J."/>
            <person name="LaButti K."/>
            <person name="Riley R."/>
            <person name="Lipzen A."/>
            <person name="Clum A."/>
            <person name="Drula E."/>
            <person name="Henrissat B."/>
            <person name="Kohler A."/>
            <person name="Grigoriev I.V."/>
            <person name="Martin F.M."/>
            <person name="Hacquard S."/>
        </authorList>
    </citation>
    <scope>NUCLEOTIDE SEQUENCE</scope>
    <source>
        <strain evidence="3">MPI-CAGE-CH-0230</strain>
    </source>
</reference>
<dbReference type="AlphaFoldDB" id="A0A9P9BTV4"/>
<accession>A0A9P9BTV4</accession>
<organism evidence="3 4">
    <name type="scientific">Microdochium trichocladiopsis</name>
    <dbReference type="NCBI Taxonomy" id="1682393"/>
    <lineage>
        <taxon>Eukaryota</taxon>
        <taxon>Fungi</taxon>
        <taxon>Dikarya</taxon>
        <taxon>Ascomycota</taxon>
        <taxon>Pezizomycotina</taxon>
        <taxon>Sordariomycetes</taxon>
        <taxon>Xylariomycetidae</taxon>
        <taxon>Xylariales</taxon>
        <taxon>Microdochiaceae</taxon>
        <taxon>Microdochium</taxon>
    </lineage>
</organism>
<feature type="transmembrane region" description="Helical" evidence="2">
    <location>
        <begin position="282"/>
        <end position="300"/>
    </location>
</feature>
<sequence>MSGQYPPEALGSAVGVLIYSFLSLACCILSLWLVSVHAEKTSYVGLLAFSVFLGTSASIAQQLHGIISWEDVKWDQHRFAIENAGSPQLIVSGQSQGLDLGLFYIQAYSYNVCALLSLSWASTLAQSILGFSDVDRFTRFVKHSTISTKVFAWVFPPIMLSLLAAPPIQKSTVAFLVVFDFCMLGGLALTSFLLAFILGKYIYTRRKLLSWNPYARPVQATGQSSIYDRWLLMRFTIAFFVLSAYEIVTVLFQASHAASTKDAASIGSEPDLSAARAFGENLVYLPGVSSGFLVFVVFGTTKTFRTTMYQTFVPKRFQKVERKTNQSAYGSASATMHTSRNGGVDGVQVTSTFYVESQKSNAARSEEAIELGDTTADDDIHHHYRSRLRQQGKEADERPILEHTTQVSVRHP</sequence>
<feature type="region of interest" description="Disordered" evidence="1">
    <location>
        <begin position="388"/>
        <end position="412"/>
    </location>
</feature>
<feature type="transmembrane region" description="Helical" evidence="2">
    <location>
        <begin position="108"/>
        <end position="129"/>
    </location>
</feature>